<dbReference type="EMBL" id="JANPWB010000004">
    <property type="protein sequence ID" value="KAJ1191130.1"/>
    <property type="molecule type" value="Genomic_DNA"/>
</dbReference>
<evidence type="ECO:0000313" key="2">
    <source>
        <dbReference type="EMBL" id="KAJ1191130.1"/>
    </source>
</evidence>
<sequence length="290" mass="32215">MQVWSGPRTPGRSDGGTKCGRPDAEERGIWGCVNGYGGSQWEAWRSGCTGKGFGGALPGDLAETMDELDYDEDSMEEGELREELEDDWWSTGGVSNPFIKLFQTPAQDSGQQGQIRRRTPERPPVLKAGKKHSAVRTGAISVAVKAKVGATQDRLYKGVYVADVGVGPQQGEGGLEEYRTWDDIDFGRDHLVVRIGSSKTDQQGFEAWIILAAYPESDVCPVRWEQELKRTIWERGSGLGPEVQFLYIWVVGHSFIKWAQRQAQRTAIGDNLGMDRDRYRVKWAGKGGMK</sequence>
<dbReference type="AlphaFoldDB" id="A0AAV7US99"/>
<feature type="region of interest" description="Disordered" evidence="1">
    <location>
        <begin position="104"/>
        <end position="130"/>
    </location>
</feature>
<reference evidence="2" key="1">
    <citation type="journal article" date="2022" name="bioRxiv">
        <title>Sequencing and chromosome-scale assembly of the giantPleurodeles waltlgenome.</title>
        <authorList>
            <person name="Brown T."/>
            <person name="Elewa A."/>
            <person name="Iarovenko S."/>
            <person name="Subramanian E."/>
            <person name="Araus A.J."/>
            <person name="Petzold A."/>
            <person name="Susuki M."/>
            <person name="Suzuki K.-i.T."/>
            <person name="Hayashi T."/>
            <person name="Toyoda A."/>
            <person name="Oliveira C."/>
            <person name="Osipova E."/>
            <person name="Leigh N.D."/>
            <person name="Simon A."/>
            <person name="Yun M.H."/>
        </authorList>
    </citation>
    <scope>NUCLEOTIDE SEQUENCE</scope>
    <source>
        <strain evidence="2">20211129_DDA</strain>
        <tissue evidence="2">Liver</tissue>
    </source>
</reference>
<evidence type="ECO:0000313" key="3">
    <source>
        <dbReference type="Proteomes" id="UP001066276"/>
    </source>
</evidence>
<comment type="caution">
    <text evidence="2">The sequence shown here is derived from an EMBL/GenBank/DDBJ whole genome shotgun (WGS) entry which is preliminary data.</text>
</comment>
<feature type="region of interest" description="Disordered" evidence="1">
    <location>
        <begin position="1"/>
        <end position="24"/>
    </location>
</feature>
<feature type="compositionally biased region" description="Polar residues" evidence="1">
    <location>
        <begin position="104"/>
        <end position="114"/>
    </location>
</feature>
<evidence type="ECO:0000256" key="1">
    <source>
        <dbReference type="SAM" id="MobiDB-lite"/>
    </source>
</evidence>
<gene>
    <name evidence="2" type="ORF">NDU88_000446</name>
</gene>
<organism evidence="2 3">
    <name type="scientific">Pleurodeles waltl</name>
    <name type="common">Iberian ribbed newt</name>
    <dbReference type="NCBI Taxonomy" id="8319"/>
    <lineage>
        <taxon>Eukaryota</taxon>
        <taxon>Metazoa</taxon>
        <taxon>Chordata</taxon>
        <taxon>Craniata</taxon>
        <taxon>Vertebrata</taxon>
        <taxon>Euteleostomi</taxon>
        <taxon>Amphibia</taxon>
        <taxon>Batrachia</taxon>
        <taxon>Caudata</taxon>
        <taxon>Salamandroidea</taxon>
        <taxon>Salamandridae</taxon>
        <taxon>Pleurodelinae</taxon>
        <taxon>Pleurodeles</taxon>
    </lineage>
</organism>
<dbReference type="Proteomes" id="UP001066276">
    <property type="component" value="Chromosome 2_2"/>
</dbReference>
<keyword evidence="3" id="KW-1185">Reference proteome</keyword>
<proteinExistence type="predicted"/>
<accession>A0AAV7US99</accession>
<protein>
    <submittedName>
        <fullName evidence="2">Uncharacterized protein</fullName>
    </submittedName>
</protein>
<name>A0AAV7US99_PLEWA</name>